<evidence type="ECO:0000256" key="5">
    <source>
        <dbReference type="ARBA" id="ARBA00023136"/>
    </source>
</evidence>
<dbReference type="InterPro" id="IPR006016">
    <property type="entry name" value="UspA"/>
</dbReference>
<evidence type="ECO:0000256" key="1">
    <source>
        <dbReference type="ARBA" id="ARBA00004141"/>
    </source>
</evidence>
<feature type="transmembrane region" description="Helical" evidence="6">
    <location>
        <begin position="247"/>
        <end position="267"/>
    </location>
</feature>
<evidence type="ECO:0000259" key="7">
    <source>
        <dbReference type="Pfam" id="PF00582"/>
    </source>
</evidence>
<dbReference type="GO" id="GO:1902600">
    <property type="term" value="P:proton transmembrane transport"/>
    <property type="evidence" value="ECO:0007669"/>
    <property type="project" value="InterPro"/>
</dbReference>
<feature type="transmembrane region" description="Helical" evidence="6">
    <location>
        <begin position="279"/>
        <end position="300"/>
    </location>
</feature>
<feature type="transmembrane region" description="Helical" evidence="6">
    <location>
        <begin position="193"/>
        <end position="212"/>
    </location>
</feature>
<comment type="similarity">
    <text evidence="2">Belongs to the universal stress protein A family.</text>
</comment>
<dbReference type="AlphaFoldDB" id="A0A2S4JQ97"/>
<keyword evidence="10" id="KW-1185">Reference proteome</keyword>
<comment type="caution">
    <text evidence="9">The sequence shown here is derived from an EMBL/GenBank/DDBJ whole genome shotgun (WGS) entry which is preliminary data.</text>
</comment>
<gene>
    <name evidence="9" type="ORF">AU468_07900</name>
</gene>
<feature type="transmembrane region" description="Helical" evidence="6">
    <location>
        <begin position="84"/>
        <end position="106"/>
    </location>
</feature>
<proteinExistence type="inferred from homology"/>
<evidence type="ECO:0008006" key="11">
    <source>
        <dbReference type="Google" id="ProtNLM"/>
    </source>
</evidence>
<evidence type="ECO:0000256" key="2">
    <source>
        <dbReference type="ARBA" id="ARBA00008791"/>
    </source>
</evidence>
<dbReference type="InterPro" id="IPR014729">
    <property type="entry name" value="Rossmann-like_a/b/a_fold"/>
</dbReference>
<dbReference type="Pfam" id="PF00582">
    <property type="entry name" value="Usp"/>
    <property type="match status" value="2"/>
</dbReference>
<dbReference type="Proteomes" id="UP000237350">
    <property type="component" value="Unassembled WGS sequence"/>
</dbReference>
<dbReference type="PRINTS" id="PR01438">
    <property type="entry name" value="UNVRSLSTRESS"/>
</dbReference>
<dbReference type="Gene3D" id="3.40.50.620">
    <property type="entry name" value="HUPs"/>
    <property type="match status" value="1"/>
</dbReference>
<reference evidence="10" key="1">
    <citation type="submission" date="2015-12" db="EMBL/GenBank/DDBJ databases">
        <authorList>
            <person name="Lodha T.D."/>
            <person name="Chintalapati S."/>
            <person name="Chintalapati V.R."/>
            <person name="Sravanthi T."/>
        </authorList>
    </citation>
    <scope>NUCLEOTIDE SEQUENCE [LARGE SCALE GENOMIC DNA]</scope>
    <source>
        <strain evidence="10">JC133</strain>
    </source>
</reference>
<feature type="transmembrane region" description="Helical" evidence="6">
    <location>
        <begin position="306"/>
        <end position="325"/>
    </location>
</feature>
<feature type="domain" description="UspA" evidence="7">
    <location>
        <begin position="462"/>
        <end position="529"/>
    </location>
</feature>
<dbReference type="InterPro" id="IPR051843">
    <property type="entry name" value="CPA1_transporter"/>
</dbReference>
<feature type="transmembrane region" description="Helical" evidence="6">
    <location>
        <begin position="55"/>
        <end position="72"/>
    </location>
</feature>
<accession>A0A2S4JQ97</accession>
<dbReference type="PANTHER" id="PTHR31102">
    <property type="match status" value="1"/>
</dbReference>
<evidence type="ECO:0000256" key="4">
    <source>
        <dbReference type="ARBA" id="ARBA00022989"/>
    </source>
</evidence>
<dbReference type="Gene3D" id="1.20.1530.20">
    <property type="match status" value="1"/>
</dbReference>
<evidence type="ECO:0000256" key="3">
    <source>
        <dbReference type="ARBA" id="ARBA00022692"/>
    </source>
</evidence>
<dbReference type="PANTHER" id="PTHR31102:SF1">
    <property type="entry name" value="CATION_H+ EXCHANGER DOMAIN-CONTAINING PROTEIN"/>
    <property type="match status" value="1"/>
</dbReference>
<organism evidence="9 10">
    <name type="scientific">Alkalispirochaeta sphaeroplastigenens</name>
    <dbReference type="NCBI Taxonomy" id="1187066"/>
    <lineage>
        <taxon>Bacteria</taxon>
        <taxon>Pseudomonadati</taxon>
        <taxon>Spirochaetota</taxon>
        <taxon>Spirochaetia</taxon>
        <taxon>Spirochaetales</taxon>
        <taxon>Spirochaetaceae</taxon>
        <taxon>Alkalispirochaeta</taxon>
    </lineage>
</organism>
<sequence length="531" mass="56268">MIQGILVVLAVGFIAGEIAGRLGLPKLIGMLLAGVMVGPEMMDLLPGQMIELSDQIRTLALLVVLTKAGLGLDREKILQEGSVAIRLGFLPAVIEAAVVAVATRYIMGWDWYTSWLLGWVICAASPAVIVPMMLRLKAEGWGVDKGIPDLILAGGTASDATAVTMFGIFLAWLVEGVNVSSGGAGIGARLLDIPVQIGLGLLMGYLAGRLVVFLLSRRHVAESIVHDLIVLLVVGLGLIRADSRIPYSSFLAVMVMGFVVLESDQVLARRLRTEVGKVWIVGEIFLFVLIGAAVNVTVIGEAGGRGVLIILAGLLIGRWAGIFASTAFSRITIKERFFMVVGDMAKATVQATIGGIPLAMGVEGGEYILAIAVLAILITAPLGAFGTAFLAPRMLSKGSPDPAKITVHEKHRFLVAYDGSEASVAALVRAARTARQLDADIVFLHVRFDETPPLTREELLEALGPARDIASEIVIASGNPADVIIETAESRGVDYIYMGKRTIRTGERILLGDVTHHVTDIAGIPVILVEG</sequence>
<dbReference type="RefSeq" id="WP_181015477.1">
    <property type="nucleotide sequence ID" value="NZ_LPWH01000065.1"/>
</dbReference>
<evidence type="ECO:0000259" key="8">
    <source>
        <dbReference type="Pfam" id="PF00999"/>
    </source>
</evidence>
<feature type="transmembrane region" description="Helical" evidence="6">
    <location>
        <begin position="112"/>
        <end position="130"/>
    </location>
</feature>
<dbReference type="Pfam" id="PF00999">
    <property type="entry name" value="Na_H_Exchanger"/>
    <property type="match status" value="1"/>
</dbReference>
<feature type="transmembrane region" description="Helical" evidence="6">
    <location>
        <begin position="367"/>
        <end position="391"/>
    </location>
</feature>
<evidence type="ECO:0000313" key="9">
    <source>
        <dbReference type="EMBL" id="POR01653.1"/>
    </source>
</evidence>
<evidence type="ECO:0000256" key="6">
    <source>
        <dbReference type="SAM" id="Phobius"/>
    </source>
</evidence>
<feature type="transmembrane region" description="Helical" evidence="6">
    <location>
        <begin position="224"/>
        <end position="241"/>
    </location>
</feature>
<dbReference type="CDD" id="cd00293">
    <property type="entry name" value="USP-like"/>
    <property type="match status" value="1"/>
</dbReference>
<protein>
    <recommendedName>
        <fullName evidence="11">Sodium:proton antiporter</fullName>
    </recommendedName>
</protein>
<comment type="subcellular location">
    <subcellularLocation>
        <location evidence="1">Membrane</location>
        <topology evidence="1">Multi-pass membrane protein</topology>
    </subcellularLocation>
</comment>
<dbReference type="InterPro" id="IPR006015">
    <property type="entry name" value="Universal_stress_UspA"/>
</dbReference>
<evidence type="ECO:0000313" key="10">
    <source>
        <dbReference type="Proteomes" id="UP000237350"/>
    </source>
</evidence>
<keyword evidence="4 6" id="KW-1133">Transmembrane helix</keyword>
<feature type="transmembrane region" description="Helical" evidence="6">
    <location>
        <begin position="150"/>
        <end position="173"/>
    </location>
</feature>
<dbReference type="SUPFAM" id="SSF52402">
    <property type="entry name" value="Adenine nucleotide alpha hydrolases-like"/>
    <property type="match status" value="1"/>
</dbReference>
<dbReference type="GO" id="GO:0015297">
    <property type="term" value="F:antiporter activity"/>
    <property type="evidence" value="ECO:0007669"/>
    <property type="project" value="InterPro"/>
</dbReference>
<keyword evidence="3 6" id="KW-0812">Transmembrane</keyword>
<feature type="domain" description="Cation/H+ exchanger transmembrane" evidence="8">
    <location>
        <begin position="14"/>
        <end position="388"/>
    </location>
</feature>
<dbReference type="EMBL" id="LPWH01000065">
    <property type="protein sequence ID" value="POR01653.1"/>
    <property type="molecule type" value="Genomic_DNA"/>
</dbReference>
<feature type="domain" description="UspA" evidence="7">
    <location>
        <begin position="411"/>
        <end position="457"/>
    </location>
</feature>
<keyword evidence="5 6" id="KW-0472">Membrane</keyword>
<dbReference type="InterPro" id="IPR038770">
    <property type="entry name" value="Na+/solute_symporter_sf"/>
</dbReference>
<name>A0A2S4JQ97_9SPIO</name>
<dbReference type="GO" id="GO:0016020">
    <property type="term" value="C:membrane"/>
    <property type="evidence" value="ECO:0007669"/>
    <property type="project" value="UniProtKB-SubCell"/>
</dbReference>
<dbReference type="InterPro" id="IPR006153">
    <property type="entry name" value="Cation/H_exchanger_TM"/>
</dbReference>